<keyword evidence="5 8" id="KW-1133">Transmembrane helix</keyword>
<gene>
    <name evidence="9" type="ORF">SAMN05444370_11723</name>
</gene>
<evidence type="ECO:0000256" key="2">
    <source>
        <dbReference type="ARBA" id="ARBA00005811"/>
    </source>
</evidence>
<evidence type="ECO:0000256" key="8">
    <source>
        <dbReference type="SAM" id="Phobius"/>
    </source>
</evidence>
<dbReference type="InterPro" id="IPR003400">
    <property type="entry name" value="ExbD"/>
</dbReference>
<keyword evidence="10" id="KW-1185">Reference proteome</keyword>
<keyword evidence="3" id="KW-1003">Cell membrane</keyword>
<dbReference type="Gene3D" id="3.30.420.270">
    <property type="match status" value="1"/>
</dbReference>
<dbReference type="OrthoDB" id="5456447at2"/>
<sequence>MPRQPCAASEGWAAPPRRPRRRVSVSLTPLIDVVFILLVFFMLASSFLDWRTLRLDAAEAGAGAAVEGSVLVGVSASGLAFAGRPIEAVALRERIAALMAENPARRVALRPAPGTPLQATVDALDLLAAAGARDVALSVPGAAPLAAGG</sequence>
<comment type="similarity">
    <text evidence="2 7">Belongs to the ExbD/TolR family.</text>
</comment>
<evidence type="ECO:0000256" key="1">
    <source>
        <dbReference type="ARBA" id="ARBA00004162"/>
    </source>
</evidence>
<dbReference type="EMBL" id="FNQM01000017">
    <property type="protein sequence ID" value="SEA90404.1"/>
    <property type="molecule type" value="Genomic_DNA"/>
</dbReference>
<dbReference type="GO" id="GO:0015031">
    <property type="term" value="P:protein transport"/>
    <property type="evidence" value="ECO:0007669"/>
    <property type="project" value="UniProtKB-KW"/>
</dbReference>
<dbReference type="GO" id="GO:0005886">
    <property type="term" value="C:plasma membrane"/>
    <property type="evidence" value="ECO:0007669"/>
    <property type="project" value="UniProtKB-SubCell"/>
</dbReference>
<dbReference type="Pfam" id="PF02472">
    <property type="entry name" value="ExbD"/>
    <property type="match status" value="1"/>
</dbReference>
<keyword evidence="7" id="KW-0813">Transport</keyword>
<evidence type="ECO:0000256" key="5">
    <source>
        <dbReference type="ARBA" id="ARBA00022989"/>
    </source>
</evidence>
<evidence type="ECO:0000313" key="10">
    <source>
        <dbReference type="Proteomes" id="UP000198703"/>
    </source>
</evidence>
<evidence type="ECO:0000256" key="6">
    <source>
        <dbReference type="ARBA" id="ARBA00023136"/>
    </source>
</evidence>
<comment type="subcellular location">
    <subcellularLocation>
        <location evidence="1">Cell membrane</location>
        <topology evidence="1">Single-pass membrane protein</topology>
    </subcellularLocation>
    <subcellularLocation>
        <location evidence="7">Cell membrane</location>
        <topology evidence="7">Single-pass type II membrane protein</topology>
    </subcellularLocation>
</comment>
<evidence type="ECO:0000256" key="7">
    <source>
        <dbReference type="RuleBase" id="RU003879"/>
    </source>
</evidence>
<dbReference type="PANTHER" id="PTHR30558">
    <property type="entry name" value="EXBD MEMBRANE COMPONENT OF PMF-DRIVEN MACROMOLECULE IMPORT SYSTEM"/>
    <property type="match status" value="1"/>
</dbReference>
<accession>A0A1H4EZC7</accession>
<keyword evidence="4 7" id="KW-0812">Transmembrane</keyword>
<reference evidence="9 10" key="1">
    <citation type="submission" date="2016-10" db="EMBL/GenBank/DDBJ databases">
        <authorList>
            <person name="de Groot N.N."/>
        </authorList>
    </citation>
    <scope>NUCLEOTIDE SEQUENCE [LARGE SCALE GENOMIC DNA]</scope>
    <source>
        <strain evidence="9 10">DSM 15345</strain>
    </source>
</reference>
<dbReference type="GO" id="GO:0022857">
    <property type="term" value="F:transmembrane transporter activity"/>
    <property type="evidence" value="ECO:0007669"/>
    <property type="project" value="InterPro"/>
</dbReference>
<evidence type="ECO:0000256" key="4">
    <source>
        <dbReference type="ARBA" id="ARBA00022692"/>
    </source>
</evidence>
<evidence type="ECO:0000256" key="3">
    <source>
        <dbReference type="ARBA" id="ARBA00022475"/>
    </source>
</evidence>
<keyword evidence="6 8" id="KW-0472">Membrane</keyword>
<keyword evidence="7" id="KW-0653">Protein transport</keyword>
<dbReference type="AlphaFoldDB" id="A0A1H4EZC7"/>
<feature type="transmembrane region" description="Helical" evidence="8">
    <location>
        <begin position="60"/>
        <end position="82"/>
    </location>
</feature>
<proteinExistence type="inferred from homology"/>
<dbReference type="STRING" id="89524.SAMN05444370_11723"/>
<protein>
    <submittedName>
        <fullName evidence="9">Outer membrane transport energization protein ExbD</fullName>
    </submittedName>
</protein>
<dbReference type="Proteomes" id="UP000198703">
    <property type="component" value="Unassembled WGS sequence"/>
</dbReference>
<name>A0A1H4EZC7_9RHOB</name>
<organism evidence="9 10">
    <name type="scientific">Rubrimonas cliftonensis</name>
    <dbReference type="NCBI Taxonomy" id="89524"/>
    <lineage>
        <taxon>Bacteria</taxon>
        <taxon>Pseudomonadati</taxon>
        <taxon>Pseudomonadota</taxon>
        <taxon>Alphaproteobacteria</taxon>
        <taxon>Rhodobacterales</taxon>
        <taxon>Paracoccaceae</taxon>
        <taxon>Rubrimonas</taxon>
    </lineage>
</organism>
<evidence type="ECO:0000313" key="9">
    <source>
        <dbReference type="EMBL" id="SEA90404.1"/>
    </source>
</evidence>
<feature type="transmembrane region" description="Helical" evidence="8">
    <location>
        <begin position="27"/>
        <end position="48"/>
    </location>
</feature>